<reference evidence="8" key="1">
    <citation type="submission" date="2022-11" db="EMBL/GenBank/DDBJ databases">
        <title>Centuries of genome instability and evolution in soft-shell clam transmissible cancer (bioRxiv).</title>
        <authorList>
            <person name="Hart S.F.M."/>
            <person name="Yonemitsu M.A."/>
            <person name="Giersch R.M."/>
            <person name="Beal B.F."/>
            <person name="Arriagada G."/>
            <person name="Davis B.W."/>
            <person name="Ostrander E.A."/>
            <person name="Goff S.P."/>
            <person name="Metzger M.J."/>
        </authorList>
    </citation>
    <scope>NUCLEOTIDE SEQUENCE</scope>
    <source>
        <strain evidence="8">MELC-2E11</strain>
        <tissue evidence="8">Siphon/mantle</tissue>
    </source>
</reference>
<feature type="region of interest" description="Disordered" evidence="5">
    <location>
        <begin position="143"/>
        <end position="287"/>
    </location>
</feature>
<feature type="compositionally biased region" description="Basic and acidic residues" evidence="5">
    <location>
        <begin position="278"/>
        <end position="287"/>
    </location>
</feature>
<feature type="compositionally biased region" description="Basic and acidic residues" evidence="5">
    <location>
        <begin position="434"/>
        <end position="445"/>
    </location>
</feature>
<feature type="compositionally biased region" description="Low complexity" evidence="5">
    <location>
        <begin position="489"/>
        <end position="506"/>
    </location>
</feature>
<keyword evidence="4" id="KW-0254">Endocytosis</keyword>
<evidence type="ECO:0000256" key="5">
    <source>
        <dbReference type="SAM" id="MobiDB-lite"/>
    </source>
</evidence>
<dbReference type="PROSITE" id="PS51072">
    <property type="entry name" value="MHD"/>
    <property type="match status" value="1"/>
</dbReference>
<dbReference type="SUPFAM" id="SSF49447">
    <property type="entry name" value="Second domain of Mu2 adaptin subunit (ap50) of ap2 adaptor"/>
    <property type="match status" value="1"/>
</dbReference>
<dbReference type="PROSITE" id="PS51070">
    <property type="entry name" value="SHD"/>
    <property type="match status" value="1"/>
</dbReference>
<keyword evidence="3" id="KW-0963">Cytoplasm</keyword>
<feature type="domain" description="MHD" evidence="7">
    <location>
        <begin position="599"/>
        <end position="837"/>
    </location>
</feature>
<feature type="region of interest" description="Disordered" evidence="5">
    <location>
        <begin position="485"/>
        <end position="634"/>
    </location>
</feature>
<feature type="compositionally biased region" description="Basic and acidic residues" evidence="5">
    <location>
        <begin position="108"/>
        <end position="122"/>
    </location>
</feature>
<dbReference type="InterPro" id="IPR012320">
    <property type="entry name" value="SHD_dom"/>
</dbReference>
<sequence>MSKQSFDDSSNLVDIPALTDGDEKKCDASGNTSDLQPDLLSFDDPEPSDLKEHLDKPKSKKSKAKRLFKRAKSPISGAFNKTKKEFEKLSNLPKHHYSSSPKSPTKSPSKENLTEEYSKLEKKLSEKTSEEWLQFQQMQDRIQQSLHKTKSTLSKLSSESEDNEGIQSKPLTTRWTGFEDDSGLEPEVIDTSLNPRISITGANDSELKDSSDLVDTGTDENILIDTTDESSQPVSPARRKVPEKPKDHFGFVKKALKPGEKEDNEEEDGYKPLATLSKKKESEELKSDIDEADDELFGLEPGTAHIDSGIDDFFASSSDSRTQNDAELAKDQAKGWVDPTAADIVDFGADLDTDTAWDDSHIPVEKKPTVCVWGGEQEAVLVDRGEDSNPFQDDFSKFDEVPALQGTGEAANPFMITDNVEVNVSTANPFFDFGDDKTDDTDGRPDLVGGKAHPATLSDSESFFLDSVADTKQGVEAIDDVFDPFNVTSKSSSSDQNQDSSNAENSESLDHFSSVAASGDKQLAKPSDDDDHSFMLDIKPVTSEKLKTDSLPIAPAIAPPPKAPKSPQPPRINPFDRESPAEEDFAQFDVKDKQKEKDGEKPKEQNEERLPTSMSMESETTTEEEDENLEPLEPFLPECDRDSFKLMLRYPTKKKIAGNRYWKNVCVKIEKQKDGIQIRVLNDARDALPIQELLLQPCYSLSDISLQQYDQYGYHSYSKKHGQFPCEDIEVRFPIPEVWIYMFRYERRFGYGSVHSAARKPGKIKGAYTSHLFRLKLELGPHDEFPESFETHTSVSFTMPCSTVSQSQIRSIAVTNQNPPEKWVRSSASYEYRIEIEHLDEYPELMAIGSVYKEAARPSLKPEEEEKEERDPRLAQSDSDSSDSD</sequence>
<dbReference type="InterPro" id="IPR028565">
    <property type="entry name" value="MHD"/>
</dbReference>
<evidence type="ECO:0000313" key="8">
    <source>
        <dbReference type="EMBL" id="WAR19255.1"/>
    </source>
</evidence>
<feature type="region of interest" description="Disordered" evidence="5">
    <location>
        <begin position="1"/>
        <end position="122"/>
    </location>
</feature>
<feature type="compositionally biased region" description="Basic and acidic residues" evidence="5">
    <location>
        <begin position="855"/>
        <end position="873"/>
    </location>
</feature>
<evidence type="ECO:0000256" key="4">
    <source>
        <dbReference type="ARBA" id="ARBA00022583"/>
    </source>
</evidence>
<feature type="compositionally biased region" description="Polar residues" evidence="5">
    <location>
        <begin position="191"/>
        <end position="203"/>
    </location>
</feature>
<feature type="compositionally biased region" description="Basic residues" evidence="5">
    <location>
        <begin position="58"/>
        <end position="72"/>
    </location>
</feature>
<keyword evidence="9" id="KW-1185">Reference proteome</keyword>
<dbReference type="InterPro" id="IPR050431">
    <property type="entry name" value="Adaptor_comp_med_subunit"/>
</dbReference>
<dbReference type="Proteomes" id="UP001164746">
    <property type="component" value="Chromosome 11"/>
</dbReference>
<feature type="compositionally biased region" description="Acidic residues" evidence="5">
    <location>
        <begin position="620"/>
        <end position="630"/>
    </location>
</feature>
<feature type="compositionally biased region" description="Low complexity" evidence="5">
    <location>
        <begin position="98"/>
        <end position="107"/>
    </location>
</feature>
<accession>A0ABY7FAW8</accession>
<evidence type="ECO:0000256" key="3">
    <source>
        <dbReference type="ARBA" id="ARBA00022490"/>
    </source>
</evidence>
<dbReference type="PANTHER" id="PTHR10529">
    <property type="entry name" value="AP COMPLEX SUBUNIT MU"/>
    <property type="match status" value="1"/>
</dbReference>
<feature type="domain" description="SHD" evidence="6">
    <location>
        <begin position="643"/>
        <end position="795"/>
    </location>
</feature>
<feature type="region of interest" description="Disordered" evidence="5">
    <location>
        <begin position="429"/>
        <end position="455"/>
    </location>
</feature>
<evidence type="ECO:0000259" key="6">
    <source>
        <dbReference type="PROSITE" id="PS51070"/>
    </source>
</evidence>
<feature type="compositionally biased region" description="Basic and acidic residues" evidence="5">
    <location>
        <begin position="589"/>
        <end position="610"/>
    </location>
</feature>
<feature type="compositionally biased region" description="Polar residues" evidence="5">
    <location>
        <begin position="165"/>
        <end position="175"/>
    </location>
</feature>
<dbReference type="EMBL" id="CP111022">
    <property type="protein sequence ID" value="WAR19255.1"/>
    <property type="molecule type" value="Genomic_DNA"/>
</dbReference>
<feature type="compositionally biased region" description="Basic and acidic residues" evidence="5">
    <location>
        <begin position="48"/>
        <end position="57"/>
    </location>
</feature>
<feature type="region of interest" description="Disordered" evidence="5">
    <location>
        <begin position="855"/>
        <end position="885"/>
    </location>
</feature>
<evidence type="ECO:0000259" key="7">
    <source>
        <dbReference type="PROSITE" id="PS51072"/>
    </source>
</evidence>
<feature type="compositionally biased region" description="Basic and acidic residues" evidence="5">
    <location>
        <begin position="240"/>
        <end position="250"/>
    </location>
</feature>
<gene>
    <name evidence="8" type="ORF">MAR_001093</name>
</gene>
<feature type="compositionally biased region" description="Pro residues" evidence="5">
    <location>
        <begin position="557"/>
        <end position="572"/>
    </location>
</feature>
<proteinExistence type="inferred from homology"/>
<name>A0ABY7FAW8_MYAAR</name>
<evidence type="ECO:0000256" key="1">
    <source>
        <dbReference type="ARBA" id="ARBA00004496"/>
    </source>
</evidence>
<protein>
    <submittedName>
        <fullName evidence="8">STNB-like protein</fullName>
    </submittedName>
</protein>
<feature type="compositionally biased region" description="Acidic residues" evidence="5">
    <location>
        <begin position="178"/>
        <end position="188"/>
    </location>
</feature>
<feature type="compositionally biased region" description="Polar residues" evidence="5">
    <location>
        <begin position="1"/>
        <end position="12"/>
    </location>
</feature>
<evidence type="ECO:0000256" key="2">
    <source>
        <dbReference type="ARBA" id="ARBA00005579"/>
    </source>
</evidence>
<comment type="similarity">
    <text evidence="2">Belongs to the Stoned B family.</text>
</comment>
<dbReference type="InterPro" id="IPR036168">
    <property type="entry name" value="AP2_Mu_C_sf"/>
</dbReference>
<comment type="subcellular location">
    <subcellularLocation>
        <location evidence="1">Cytoplasm</location>
    </subcellularLocation>
</comment>
<evidence type="ECO:0000313" key="9">
    <source>
        <dbReference type="Proteomes" id="UP001164746"/>
    </source>
</evidence>
<organism evidence="8 9">
    <name type="scientific">Mya arenaria</name>
    <name type="common">Soft-shell clam</name>
    <dbReference type="NCBI Taxonomy" id="6604"/>
    <lineage>
        <taxon>Eukaryota</taxon>
        <taxon>Metazoa</taxon>
        <taxon>Spiralia</taxon>
        <taxon>Lophotrochozoa</taxon>
        <taxon>Mollusca</taxon>
        <taxon>Bivalvia</taxon>
        <taxon>Autobranchia</taxon>
        <taxon>Heteroconchia</taxon>
        <taxon>Euheterodonta</taxon>
        <taxon>Imparidentia</taxon>
        <taxon>Neoheterodontei</taxon>
        <taxon>Myida</taxon>
        <taxon>Myoidea</taxon>
        <taxon>Myidae</taxon>
        <taxon>Mya</taxon>
    </lineage>
</organism>